<reference evidence="1" key="1">
    <citation type="journal article" date="2014" name="Front. Microbiol.">
        <title>High frequency of phylogenetically diverse reductive dehalogenase-homologous genes in deep subseafloor sedimentary metagenomes.</title>
        <authorList>
            <person name="Kawai M."/>
            <person name="Futagami T."/>
            <person name="Toyoda A."/>
            <person name="Takaki Y."/>
            <person name="Nishi S."/>
            <person name="Hori S."/>
            <person name="Arai W."/>
            <person name="Tsubouchi T."/>
            <person name="Morono Y."/>
            <person name="Uchiyama I."/>
            <person name="Ito T."/>
            <person name="Fujiyama A."/>
            <person name="Inagaki F."/>
            <person name="Takami H."/>
        </authorList>
    </citation>
    <scope>NUCLEOTIDE SEQUENCE</scope>
    <source>
        <strain evidence="1">Expedition CK06-06</strain>
    </source>
</reference>
<evidence type="ECO:0000313" key="1">
    <source>
        <dbReference type="EMBL" id="GAH07205.1"/>
    </source>
</evidence>
<proteinExistence type="predicted"/>
<organism evidence="1">
    <name type="scientific">marine sediment metagenome</name>
    <dbReference type="NCBI Taxonomy" id="412755"/>
    <lineage>
        <taxon>unclassified sequences</taxon>
        <taxon>metagenomes</taxon>
        <taxon>ecological metagenomes</taxon>
    </lineage>
</organism>
<feature type="non-terminal residue" evidence="1">
    <location>
        <position position="1"/>
    </location>
</feature>
<gene>
    <name evidence="1" type="ORF">S01H4_53622</name>
</gene>
<accession>X1DFX2</accession>
<name>X1DFX2_9ZZZZ</name>
<protein>
    <recommendedName>
        <fullName evidence="2">ArnR1-like winged helix-turn-helix domain-containing protein</fullName>
    </recommendedName>
</protein>
<evidence type="ECO:0008006" key="2">
    <source>
        <dbReference type="Google" id="ProtNLM"/>
    </source>
</evidence>
<comment type="caution">
    <text evidence="1">The sequence shown here is derived from an EMBL/GenBank/DDBJ whole genome shotgun (WGS) entry which is preliminary data.</text>
</comment>
<dbReference type="EMBL" id="BART01030776">
    <property type="protein sequence ID" value="GAH07205.1"/>
    <property type="molecule type" value="Genomic_DNA"/>
</dbReference>
<dbReference type="AlphaFoldDB" id="X1DFX2"/>
<sequence length="48" mass="5676">FKVDINNIFYRQIKKLVNLGLLEKDDCKIKLTNKGIFLANTVFREFVD</sequence>